<name>A0A9W6T8W7_9STRA</name>
<dbReference type="OrthoDB" id="94053at2759"/>
<evidence type="ECO:0000313" key="2">
    <source>
        <dbReference type="EMBL" id="GMF09475.1"/>
    </source>
</evidence>
<feature type="transmembrane region" description="Helical" evidence="1">
    <location>
        <begin position="102"/>
        <end position="122"/>
    </location>
</feature>
<reference evidence="2" key="1">
    <citation type="submission" date="2023-04" db="EMBL/GenBank/DDBJ databases">
        <title>Phytophthora lilii NBRC 32176.</title>
        <authorList>
            <person name="Ichikawa N."/>
            <person name="Sato H."/>
            <person name="Tonouchi N."/>
        </authorList>
    </citation>
    <scope>NUCLEOTIDE SEQUENCE</scope>
    <source>
        <strain evidence="2">NBRC 32176</strain>
    </source>
</reference>
<keyword evidence="3" id="KW-1185">Reference proteome</keyword>
<gene>
    <name evidence="2" type="ORF">Plil01_000037500</name>
</gene>
<evidence type="ECO:0000313" key="3">
    <source>
        <dbReference type="Proteomes" id="UP001165083"/>
    </source>
</evidence>
<proteinExistence type="predicted"/>
<keyword evidence="1" id="KW-1133">Transmembrane helix</keyword>
<comment type="caution">
    <text evidence="2">The sequence shown here is derived from an EMBL/GenBank/DDBJ whole genome shotgun (WGS) entry which is preliminary data.</text>
</comment>
<protein>
    <submittedName>
        <fullName evidence="2">Unnamed protein product</fullName>
    </submittedName>
</protein>
<accession>A0A9W6T8W7</accession>
<dbReference type="Proteomes" id="UP001165083">
    <property type="component" value="Unassembled WGS sequence"/>
</dbReference>
<organism evidence="2 3">
    <name type="scientific">Phytophthora lilii</name>
    <dbReference type="NCBI Taxonomy" id="2077276"/>
    <lineage>
        <taxon>Eukaryota</taxon>
        <taxon>Sar</taxon>
        <taxon>Stramenopiles</taxon>
        <taxon>Oomycota</taxon>
        <taxon>Peronosporomycetes</taxon>
        <taxon>Peronosporales</taxon>
        <taxon>Peronosporaceae</taxon>
        <taxon>Phytophthora</taxon>
    </lineage>
</organism>
<evidence type="ECO:0000256" key="1">
    <source>
        <dbReference type="SAM" id="Phobius"/>
    </source>
</evidence>
<dbReference type="AlphaFoldDB" id="A0A9W6T8W7"/>
<sequence>MTTFEFDRQSQHLAASLLPRWSFQNAARVHANPEQMAKVFKSLEGLRFQSVSVCIARIGNNIALLISLWRLAKLLRGQVFPEFVGDTGANPKRSTYPRKHPLALLLVALAVATIAFVTISVYRSNKACELYPMCTMHAYRWGLSSKTSDTGNAENLDNGWNCPCRVLVDADLTPTTFSAWKNPPDATAHVSTLAASGDLEILQLINRRLPELPDTLRRCTHLKHMYVDVSKGDSPILSLPNHYFLFAPEP</sequence>
<dbReference type="EMBL" id="BSXW01000010">
    <property type="protein sequence ID" value="GMF09475.1"/>
    <property type="molecule type" value="Genomic_DNA"/>
</dbReference>
<keyword evidence="1" id="KW-0472">Membrane</keyword>
<keyword evidence="1" id="KW-0812">Transmembrane</keyword>